<dbReference type="GO" id="GO:0005576">
    <property type="term" value="C:extracellular region"/>
    <property type="evidence" value="ECO:0007669"/>
    <property type="project" value="UniProtKB-SubCell"/>
</dbReference>
<dbReference type="PANTHER" id="PTHR11409:SF39">
    <property type="entry name" value="ADENOSINE DEAMINASE 2"/>
    <property type="match status" value="1"/>
</dbReference>
<evidence type="ECO:0000256" key="8">
    <source>
        <dbReference type="ARBA" id="ARBA00022801"/>
    </source>
</evidence>
<dbReference type="Gene3D" id="3.20.20.140">
    <property type="entry name" value="Metal-dependent hydrolases"/>
    <property type="match status" value="1"/>
</dbReference>
<evidence type="ECO:0000313" key="12">
    <source>
        <dbReference type="Proteomes" id="UP000241818"/>
    </source>
</evidence>
<dbReference type="GO" id="GO:0046872">
    <property type="term" value="F:metal ion binding"/>
    <property type="evidence" value="ECO:0007669"/>
    <property type="project" value="UniProtKB-KW"/>
</dbReference>
<dbReference type="Pfam" id="PF00962">
    <property type="entry name" value="A_deaminase"/>
    <property type="match status" value="1"/>
</dbReference>
<feature type="domain" description="Adenosine deaminase" evidence="10">
    <location>
        <begin position="254"/>
        <end position="523"/>
    </location>
</feature>
<protein>
    <recommendedName>
        <fullName evidence="4">adenosine deaminase</fullName>
        <ecNumber evidence="4">3.5.4.4</ecNumber>
    </recommendedName>
</protein>
<keyword evidence="12" id="KW-1185">Reference proteome</keyword>
<evidence type="ECO:0000256" key="4">
    <source>
        <dbReference type="ARBA" id="ARBA00012784"/>
    </source>
</evidence>
<sequence length="564" mass="64274">MEATSAFALSRETPSAQKFFQNRETLIAQEKKHRSDYAFRQSLSPVAKQACAIVSRIRDEEKRTIWKTQGNPDLNQNELFPGMMFNVAKEYMESTELWRIVRKMPKGSLLHCHLGATVDLDWVFNEVLSTPGIQMSSPVPLSSERIRENAVVKFRYSSVTAADVPSIWSQDYPPHTLVPIKVAAATFPNGGQKGFVAWMKDRCSITQSESLQHHLGVDDVWRKLQSAFVMLGPLTYYEPIMRAFLRKLFLTLLEDGVRWVEPRTVFITPFTLEGEEQPAPNAAELCRVLNEEIEKFMASEEGRGFWGARFIWTSMRGVDTESLIADMKQCIQMKKRYPKLIQGYDLVGQEDLGRTLHDLTPELLWFQDECAKEGVHIPFFFHAGECLGDGDETDHNLFDAILFGTRRIGHAFSLYKHPLLIDMVKEKKILVESCPISNEVLRYTASIMSHPLPALLSRGVAASLCNDDPALLGQATSGMTHDFWQALQGWESLGLEGLGSLAQNSIRWSVFEDQTDEEWLKDIEEGPNGSTSRAMRIRQWNLEWEEFCQWIVKEFGSEGHKLRN</sequence>
<dbReference type="GeneID" id="36576972"/>
<dbReference type="FunFam" id="3.20.20.140:FF:000017">
    <property type="entry name" value="Adenosine deaminase 2"/>
    <property type="match status" value="1"/>
</dbReference>
<dbReference type="AlphaFoldDB" id="A0A2T3ASR2"/>
<keyword evidence="8" id="KW-0378">Hydrolase</keyword>
<keyword evidence="7" id="KW-0732">Signal</keyword>
<dbReference type="EMBL" id="KZ679016">
    <property type="protein sequence ID" value="PSS10510.1"/>
    <property type="molecule type" value="Genomic_DNA"/>
</dbReference>
<evidence type="ECO:0000256" key="2">
    <source>
        <dbReference type="ARBA" id="ARBA00004613"/>
    </source>
</evidence>
<evidence type="ECO:0000256" key="9">
    <source>
        <dbReference type="ARBA" id="ARBA00047764"/>
    </source>
</evidence>
<dbReference type="STRING" id="857342.A0A2T3ASR2"/>
<dbReference type="InterPro" id="IPR006330">
    <property type="entry name" value="Ado/ade_deaminase"/>
</dbReference>
<evidence type="ECO:0000259" key="10">
    <source>
        <dbReference type="Pfam" id="PF00962"/>
    </source>
</evidence>
<dbReference type="GO" id="GO:0046103">
    <property type="term" value="P:inosine biosynthetic process"/>
    <property type="evidence" value="ECO:0007669"/>
    <property type="project" value="TreeGrafter"/>
</dbReference>
<comment type="catalytic activity">
    <reaction evidence="9">
        <text>adenosine + H2O + H(+) = inosine + NH4(+)</text>
        <dbReference type="Rhea" id="RHEA:24408"/>
        <dbReference type="ChEBI" id="CHEBI:15377"/>
        <dbReference type="ChEBI" id="CHEBI:15378"/>
        <dbReference type="ChEBI" id="CHEBI:16335"/>
        <dbReference type="ChEBI" id="CHEBI:17596"/>
        <dbReference type="ChEBI" id="CHEBI:28938"/>
        <dbReference type="EC" id="3.5.4.4"/>
    </reaction>
</comment>
<gene>
    <name evidence="11" type="ORF">M430DRAFT_60956</name>
</gene>
<dbReference type="InterPro" id="IPR001365">
    <property type="entry name" value="A_deaminase_dom"/>
</dbReference>
<proteinExistence type="inferred from homology"/>
<comment type="cofactor">
    <cofactor evidence="1">
        <name>Zn(2+)</name>
        <dbReference type="ChEBI" id="CHEBI:29105"/>
    </cofactor>
</comment>
<keyword evidence="6" id="KW-0479">Metal-binding</keyword>
<reference evidence="11 12" key="1">
    <citation type="journal article" date="2018" name="New Phytol.">
        <title>Comparative genomics and transcriptomics depict ericoid mycorrhizal fungi as versatile saprotrophs and plant mutualists.</title>
        <authorList>
            <person name="Martino E."/>
            <person name="Morin E."/>
            <person name="Grelet G.A."/>
            <person name="Kuo A."/>
            <person name="Kohler A."/>
            <person name="Daghino S."/>
            <person name="Barry K.W."/>
            <person name="Cichocki N."/>
            <person name="Clum A."/>
            <person name="Dockter R.B."/>
            <person name="Hainaut M."/>
            <person name="Kuo R.C."/>
            <person name="LaButti K."/>
            <person name="Lindahl B.D."/>
            <person name="Lindquist E.A."/>
            <person name="Lipzen A."/>
            <person name="Khouja H.R."/>
            <person name="Magnuson J."/>
            <person name="Murat C."/>
            <person name="Ohm R.A."/>
            <person name="Singer S.W."/>
            <person name="Spatafora J.W."/>
            <person name="Wang M."/>
            <person name="Veneault-Fourrey C."/>
            <person name="Henrissat B."/>
            <person name="Grigoriev I.V."/>
            <person name="Martin F.M."/>
            <person name="Perotto S."/>
        </authorList>
    </citation>
    <scope>NUCLEOTIDE SEQUENCE [LARGE SCALE GENOMIC DNA]</scope>
    <source>
        <strain evidence="11 12">ATCC 22711</strain>
    </source>
</reference>
<dbReference type="InParanoid" id="A0A2T3ASR2"/>
<comment type="subcellular location">
    <subcellularLocation>
        <location evidence="2">Secreted</location>
    </subcellularLocation>
</comment>
<dbReference type="PANTHER" id="PTHR11409">
    <property type="entry name" value="ADENOSINE DEAMINASE"/>
    <property type="match status" value="1"/>
</dbReference>
<dbReference type="GO" id="GO:0006154">
    <property type="term" value="P:adenosine catabolic process"/>
    <property type="evidence" value="ECO:0007669"/>
    <property type="project" value="TreeGrafter"/>
</dbReference>
<dbReference type="EC" id="3.5.4.4" evidence="4"/>
<evidence type="ECO:0000256" key="3">
    <source>
        <dbReference type="ARBA" id="ARBA00006083"/>
    </source>
</evidence>
<dbReference type="GO" id="GO:0004000">
    <property type="term" value="F:adenosine deaminase activity"/>
    <property type="evidence" value="ECO:0007669"/>
    <property type="project" value="TreeGrafter"/>
</dbReference>
<evidence type="ECO:0000256" key="7">
    <source>
        <dbReference type="ARBA" id="ARBA00022729"/>
    </source>
</evidence>
<dbReference type="OrthoDB" id="7202371at2759"/>
<keyword evidence="5" id="KW-0964">Secreted</keyword>
<name>A0A2T3ASR2_AMORE</name>
<evidence type="ECO:0000313" key="11">
    <source>
        <dbReference type="EMBL" id="PSS10510.1"/>
    </source>
</evidence>
<evidence type="ECO:0000256" key="5">
    <source>
        <dbReference type="ARBA" id="ARBA00022525"/>
    </source>
</evidence>
<evidence type="ECO:0000256" key="1">
    <source>
        <dbReference type="ARBA" id="ARBA00001947"/>
    </source>
</evidence>
<dbReference type="Proteomes" id="UP000241818">
    <property type="component" value="Unassembled WGS sequence"/>
</dbReference>
<dbReference type="InterPro" id="IPR032466">
    <property type="entry name" value="Metal_Hydrolase"/>
</dbReference>
<evidence type="ECO:0000256" key="6">
    <source>
        <dbReference type="ARBA" id="ARBA00022723"/>
    </source>
</evidence>
<accession>A0A2T3ASR2</accession>
<dbReference type="RefSeq" id="XP_024717689.1">
    <property type="nucleotide sequence ID" value="XM_024868891.1"/>
</dbReference>
<organism evidence="11 12">
    <name type="scientific">Amorphotheca resinae ATCC 22711</name>
    <dbReference type="NCBI Taxonomy" id="857342"/>
    <lineage>
        <taxon>Eukaryota</taxon>
        <taxon>Fungi</taxon>
        <taxon>Dikarya</taxon>
        <taxon>Ascomycota</taxon>
        <taxon>Pezizomycotina</taxon>
        <taxon>Leotiomycetes</taxon>
        <taxon>Helotiales</taxon>
        <taxon>Amorphothecaceae</taxon>
        <taxon>Amorphotheca</taxon>
    </lineage>
</organism>
<dbReference type="SUPFAM" id="SSF51556">
    <property type="entry name" value="Metallo-dependent hydrolases"/>
    <property type="match status" value="1"/>
</dbReference>
<comment type="similarity">
    <text evidence="3">Belongs to the metallo-dependent hydrolases superfamily. Adenosine and AMP deaminases family. ADGF subfamily.</text>
</comment>